<dbReference type="InterPro" id="IPR009045">
    <property type="entry name" value="Zn_M74/Hedgehog-like"/>
</dbReference>
<evidence type="ECO:0000313" key="3">
    <source>
        <dbReference type="EMBL" id="MDP4540136.1"/>
    </source>
</evidence>
<comment type="caution">
    <text evidence="3">The sequence shown here is derived from an EMBL/GenBank/DDBJ whole genome shotgun (WGS) entry which is preliminary data.</text>
</comment>
<dbReference type="SUPFAM" id="SSF50199">
    <property type="entry name" value="Staphylococcal nuclease"/>
    <property type="match status" value="1"/>
</dbReference>
<dbReference type="SUPFAM" id="SSF55166">
    <property type="entry name" value="Hedgehog/DD-peptidase"/>
    <property type="match status" value="1"/>
</dbReference>
<keyword evidence="4" id="KW-1185">Reference proteome</keyword>
<dbReference type="InterPro" id="IPR035437">
    <property type="entry name" value="SNase_OB-fold_sf"/>
</dbReference>
<protein>
    <submittedName>
        <fullName evidence="3">Thermonuclease family protein</fullName>
    </submittedName>
</protein>
<dbReference type="SMART" id="SM00318">
    <property type="entry name" value="SNc"/>
    <property type="match status" value="1"/>
</dbReference>
<feature type="region of interest" description="Disordered" evidence="1">
    <location>
        <begin position="1"/>
        <end position="58"/>
    </location>
</feature>
<dbReference type="Pfam" id="PF00565">
    <property type="entry name" value="SNase"/>
    <property type="match status" value="1"/>
</dbReference>
<feature type="compositionally biased region" description="Low complexity" evidence="1">
    <location>
        <begin position="21"/>
        <end position="36"/>
    </location>
</feature>
<gene>
    <name evidence="3" type="ORF">Q9K01_10905</name>
</gene>
<feature type="domain" description="TNase-like" evidence="2">
    <location>
        <begin position="55"/>
        <end position="175"/>
    </location>
</feature>
<reference evidence="3 4" key="1">
    <citation type="submission" date="2023-08" db="EMBL/GenBank/DDBJ databases">
        <title>genomic of DY56.</title>
        <authorList>
            <person name="Wang Y."/>
        </authorList>
    </citation>
    <scope>NUCLEOTIDE SEQUENCE [LARGE SCALE GENOMIC DNA]</scope>
    <source>
        <strain evidence="3 4">DY56-A-20</strain>
    </source>
</reference>
<organism evidence="3 4">
    <name type="scientific">Qipengyuania benthica</name>
    <dbReference type="NCBI Taxonomy" id="3067651"/>
    <lineage>
        <taxon>Bacteria</taxon>
        <taxon>Pseudomonadati</taxon>
        <taxon>Pseudomonadota</taxon>
        <taxon>Alphaproteobacteria</taxon>
        <taxon>Sphingomonadales</taxon>
        <taxon>Erythrobacteraceae</taxon>
        <taxon>Qipengyuania</taxon>
    </lineage>
</organism>
<dbReference type="InterPro" id="IPR016071">
    <property type="entry name" value="Staphylococal_nuclease_OB-fold"/>
</dbReference>
<sequence>MSWPGTPADPAPVQWPGQPASGQGAKPKGSPPKAKGLFGSKKAGPVTLEAPVATDGDTVRDGETRVRLVGVDAPEIGQQGWDRTGGTVPIGTDSQDYLQGFLGNGPATVGPQFGQSWGRTVAPISAGQDDAGRSILRQGYGLAAPDYLESDPQRQRDYLEAERRARQNRLGMHGTFAQTPEQHRDNPGYVAPRETIAQFWDTPTPDDGLPPEVEAQYLGLLKTGTADEINAFLALNNYETTRPDDLRSWVAKRDAGGSVEPYVGYASPPPLMIDSGDGAVGAGVRKFGSGFLAGGLDELGAVVDTLGGTDGRESLWNSDRRLADIWANNQRQNTGVLSYDQTTYPGVSTGAEITGVVTSGFALPFGAGARTVPQLAKVGAAWGGTEAFLGSDGSAIDRAKNVPLGATMGAIADPLLGKTLQAVAPVLSRAWSGLRGPGGSRDVAAFRGAPVRTSEGAQGEPWPGTPAEGEAMPEGGFAGGSGAAGSPSHPPEWPGRKMSDAEALSPANENQPTTAFEAELSRRWDMTTPDLEADAKGEWDATFEEAIEGKGYARDGYLGAADMQQGRDGLFYNPDDVTAARDASDSHVANWWQGRADAVADGVRRDMAMDAEPGQSLSAPAPRRPDYLDMGAQRPRRLLDAATDAERMAAAQGVQPRDVLPMPGNIVEGPQEAAAIDSGRFAPASVPNERTMLGKRTVTNYMGREVPKVGPVDMVGWLRTQGGLREQGGELSTIGIDNNAARRGLDHIGQEMRFGPIRNDQDGMSLDDAALAAWEAGYFPELPDRPDVNTFLDALGETYNGGAGRRFRPEDAPEIDAFEATQAERFDLEQQQLAEGGPVWADRSTPGDSAEPFAPPEAYVEWPSDAIARVGNVDVSKLDTPQDIRRALKSSFDTLGGFDAATRGRITQAETERLASELNMTPESLLSRRKGQAFNAEEALAARQMLAKSGNELVNAAKRIRQLEEPGDEALAEFRQKWMRHVAIQEQVSGMTAEAGRALAQFRQAASSRSVRGDVLASLVRAGGGREELQDAARVLIEASETSPGVFNAVAEKARQPKWQNKLSEFYINFLLSNPPTHIVNMVSNTATSIAQIPEYATASAIGAARRAIAGKGAKERIMGREVGARAFGLIQGTKEGARLFAKALRTGEADDFASKVEGDEFKAIRGMKGEILRIPTRLLTAEDQLFKGIARRMELNAQAVRIATREGKTGAERETRIAELLADPTDDMYNRALDYGRYLTFQRKLGKFGQGISNVTSSNIVAKVVVPFVRTPINLMKFATERSPAAPLLKEWREDFAAGGDRRDLAIAKSVLGSGFAAVIYQAAQEGVITGAVPPDPAKARLLYADGWQPYSVKVGDRYVSYSRLDPFSTTIGVAADMATLPSGLSDKQADDKATMLVASIMGNLASKTWLSGMSDFVAALDDPGRYAGNWMERVASSFAVPAGVAGVARAIDPISRRRESVGEAIQARIPGMTDDLLPRRDIFGEAIENDSLGPDFFSPFWQSREKNDPVIAEMLRIDKSVSAPGKQYTEDGERIDYAPDVYDRYHEISGRLTYNALGSLIRSDEYRALDEAGKRRAAKKAIRDAREVARSHLGDDNYTLPAKGALSQPAWPGGARNAPAGGDVWPGQPASPVSSAPEVSWPGQPVAQRDVMGSLEQAIPGVGITSGFRSAEYQADMRRRGYKPAANSRHLDGSALDLTPPPGRSMGWLAAQVGRLEPEASVLNEGDHLHVVFPDWNGAPMLGGMAM</sequence>
<dbReference type="Proteomes" id="UP001235664">
    <property type="component" value="Unassembled WGS sequence"/>
</dbReference>
<dbReference type="EMBL" id="JAVAIL010000003">
    <property type="protein sequence ID" value="MDP4540136.1"/>
    <property type="molecule type" value="Genomic_DNA"/>
</dbReference>
<accession>A0ABT9H9Y6</accession>
<evidence type="ECO:0000256" key="1">
    <source>
        <dbReference type="SAM" id="MobiDB-lite"/>
    </source>
</evidence>
<proteinExistence type="predicted"/>
<name>A0ABT9H9Y6_9SPHN</name>
<dbReference type="PROSITE" id="PS50830">
    <property type="entry name" value="TNASE_3"/>
    <property type="match status" value="1"/>
</dbReference>
<evidence type="ECO:0000259" key="2">
    <source>
        <dbReference type="PROSITE" id="PS50830"/>
    </source>
</evidence>
<feature type="region of interest" description="Disordered" evidence="1">
    <location>
        <begin position="450"/>
        <end position="515"/>
    </location>
</feature>
<dbReference type="RefSeq" id="WP_305930277.1">
    <property type="nucleotide sequence ID" value="NZ_JAVAIL010000003.1"/>
</dbReference>
<feature type="region of interest" description="Disordered" evidence="1">
    <location>
        <begin position="610"/>
        <end position="629"/>
    </location>
</feature>
<evidence type="ECO:0000313" key="4">
    <source>
        <dbReference type="Proteomes" id="UP001235664"/>
    </source>
</evidence>
<dbReference type="Gene3D" id="2.40.50.90">
    <property type="match status" value="1"/>
</dbReference>